<comment type="caution">
    <text evidence="1">The sequence shown here is derived from an EMBL/GenBank/DDBJ whole genome shotgun (WGS) entry which is preliminary data.</text>
</comment>
<accession>A0A8S9ZGS2</accession>
<sequence length="56" mass="6714">MKVNINIEDNREKYDIIIGHFKHLKQGILKENNNKICSFGERIEKELEKLFLKRGK</sequence>
<gene>
    <name evidence="1" type="ORF">Mgra_00008125</name>
</gene>
<dbReference type="Proteomes" id="UP000605970">
    <property type="component" value="Unassembled WGS sequence"/>
</dbReference>
<evidence type="ECO:0000313" key="1">
    <source>
        <dbReference type="EMBL" id="KAF7632431.1"/>
    </source>
</evidence>
<reference evidence="1" key="1">
    <citation type="journal article" date="2020" name="Ecol. Evol.">
        <title>Genome structure and content of the rice root-knot nematode (Meloidogyne graminicola).</title>
        <authorList>
            <person name="Phan N.T."/>
            <person name="Danchin E.G.J."/>
            <person name="Klopp C."/>
            <person name="Perfus-Barbeoch L."/>
            <person name="Kozlowski D.K."/>
            <person name="Koutsovoulos G.D."/>
            <person name="Lopez-Roques C."/>
            <person name="Bouchez O."/>
            <person name="Zahm M."/>
            <person name="Besnard G."/>
            <person name="Bellafiore S."/>
        </authorList>
    </citation>
    <scope>NUCLEOTIDE SEQUENCE</scope>
    <source>
        <strain evidence="1">VN-18</strain>
    </source>
</reference>
<evidence type="ECO:0000313" key="2">
    <source>
        <dbReference type="Proteomes" id="UP000605970"/>
    </source>
</evidence>
<name>A0A8S9ZGS2_9BILA</name>
<organism evidence="1 2">
    <name type="scientific">Meloidogyne graminicola</name>
    <dbReference type="NCBI Taxonomy" id="189291"/>
    <lineage>
        <taxon>Eukaryota</taxon>
        <taxon>Metazoa</taxon>
        <taxon>Ecdysozoa</taxon>
        <taxon>Nematoda</taxon>
        <taxon>Chromadorea</taxon>
        <taxon>Rhabditida</taxon>
        <taxon>Tylenchina</taxon>
        <taxon>Tylenchomorpha</taxon>
        <taxon>Tylenchoidea</taxon>
        <taxon>Meloidogynidae</taxon>
        <taxon>Meloidogyninae</taxon>
        <taxon>Meloidogyne</taxon>
    </lineage>
</organism>
<dbReference type="AlphaFoldDB" id="A0A8S9ZGS2"/>
<keyword evidence="2" id="KW-1185">Reference proteome</keyword>
<dbReference type="EMBL" id="JABEBT010000102">
    <property type="protein sequence ID" value="KAF7632431.1"/>
    <property type="molecule type" value="Genomic_DNA"/>
</dbReference>
<protein>
    <submittedName>
        <fullName evidence="1">Uncharacterized protein</fullName>
    </submittedName>
</protein>
<proteinExistence type="predicted"/>